<dbReference type="Gene3D" id="3.40.50.11850">
    <property type="entry name" value="Diphthamide synthesis DPH1/DPH2 domain 2"/>
    <property type="match status" value="1"/>
</dbReference>
<dbReference type="AlphaFoldDB" id="N6V300"/>
<dbReference type="PATRIC" id="fig|1069083.5.peg.273"/>
<dbReference type="SFLD" id="SFLDS00032">
    <property type="entry name" value="Radical_SAM_3-amino-3-carboxyp"/>
    <property type="match status" value="1"/>
</dbReference>
<reference evidence="11 12" key="1">
    <citation type="journal article" date="2013" name="Genome Announc.">
        <title>Draft Genome Sequence of a Highly Flagellated, Fast-Swimming Archaeon, Methanocaldococcus villosus Strain KIN24-T80 (DSM 22612).</title>
        <authorList>
            <person name="Thennarasu S."/>
            <person name="Polireddy D."/>
            <person name="Antony A."/>
            <person name="Yada M.R."/>
            <person name="Algarawi S."/>
            <person name="Sivakumar N."/>
        </authorList>
    </citation>
    <scope>NUCLEOTIDE SEQUENCE [LARGE SCALE GENOMIC DNA]</scope>
    <source>
        <strain evidence="11 12">KIN24-T80</strain>
    </source>
</reference>
<organism evidence="11 12">
    <name type="scientific">Methanocaldococcus villosus KIN24-T80</name>
    <dbReference type="NCBI Taxonomy" id="1069083"/>
    <lineage>
        <taxon>Archaea</taxon>
        <taxon>Methanobacteriati</taxon>
        <taxon>Methanobacteriota</taxon>
        <taxon>Methanomada group</taxon>
        <taxon>Methanococci</taxon>
        <taxon>Methanococcales</taxon>
        <taxon>Methanocaldococcaceae</taxon>
        <taxon>Methanocaldococcus</taxon>
    </lineage>
</organism>
<keyword evidence="6 10" id="KW-0479">Metal-binding</keyword>
<comment type="catalytic activity">
    <reaction evidence="9 10">
        <text>L-histidyl-[translation elongation factor 2] + S-adenosyl-L-methionine = 2-[(3S)-amino-3-carboxypropyl]-L-histidyl-[translation elongation factor 2] + S-methyl-5'-thioadenosine + H(+)</text>
        <dbReference type="Rhea" id="RHEA:36783"/>
        <dbReference type="Rhea" id="RHEA-COMP:9748"/>
        <dbReference type="Rhea" id="RHEA-COMP:9749"/>
        <dbReference type="ChEBI" id="CHEBI:15378"/>
        <dbReference type="ChEBI" id="CHEBI:17509"/>
        <dbReference type="ChEBI" id="CHEBI:29979"/>
        <dbReference type="ChEBI" id="CHEBI:59789"/>
        <dbReference type="ChEBI" id="CHEBI:73995"/>
        <dbReference type="EC" id="2.5.1.108"/>
    </reaction>
</comment>
<dbReference type="GO" id="GO:0051539">
    <property type="term" value="F:4 iron, 4 sulfur cluster binding"/>
    <property type="evidence" value="ECO:0007669"/>
    <property type="project" value="UniProtKB-UniRule"/>
</dbReference>
<evidence type="ECO:0000256" key="7">
    <source>
        <dbReference type="ARBA" id="ARBA00023004"/>
    </source>
</evidence>
<dbReference type="OrthoDB" id="314at2157"/>
<dbReference type="GO" id="GO:0090560">
    <property type="term" value="F:2-(3-amino-3-carboxypropyl)histidine synthase activity"/>
    <property type="evidence" value="ECO:0007669"/>
    <property type="project" value="UniProtKB-UniRule"/>
</dbReference>
<evidence type="ECO:0000256" key="4">
    <source>
        <dbReference type="ARBA" id="ARBA00022679"/>
    </source>
</evidence>
<keyword evidence="8 10" id="KW-0411">Iron-sulfur</keyword>
<dbReference type="InterPro" id="IPR022428">
    <property type="entry name" value="Dph2_arc"/>
</dbReference>
<dbReference type="Pfam" id="PF01866">
    <property type="entry name" value="Diphthamide_syn"/>
    <property type="match status" value="2"/>
</dbReference>
<dbReference type="PIRSF" id="PIRSF004967">
    <property type="entry name" value="DPH1"/>
    <property type="match status" value="1"/>
</dbReference>
<name>N6V300_9EURY</name>
<keyword evidence="10" id="KW-0004">4Fe-4S</keyword>
<dbReference type="GO" id="GO:0046872">
    <property type="term" value="F:metal ion binding"/>
    <property type="evidence" value="ECO:0007669"/>
    <property type="project" value="UniProtKB-KW"/>
</dbReference>
<dbReference type="PANTHER" id="PTHR10762">
    <property type="entry name" value="DIPHTHAMIDE BIOSYNTHESIS PROTEIN"/>
    <property type="match status" value="1"/>
</dbReference>
<dbReference type="GO" id="GO:0017183">
    <property type="term" value="P:protein histidyl modification to diphthamide"/>
    <property type="evidence" value="ECO:0007669"/>
    <property type="project" value="UniProtKB-UniRule"/>
</dbReference>
<comment type="cofactor">
    <cofactor evidence="1 10">
        <name>[4Fe-4S] cluster</name>
        <dbReference type="ChEBI" id="CHEBI:49883"/>
    </cofactor>
</comment>
<dbReference type="EC" id="2.5.1.108" evidence="3 10"/>
<keyword evidence="12" id="KW-1185">Reference proteome</keyword>
<dbReference type="EMBL" id="APMM01000009">
    <property type="protein sequence ID" value="ENN96613.1"/>
    <property type="molecule type" value="Genomic_DNA"/>
</dbReference>
<dbReference type="RefSeq" id="WP_004589942.1">
    <property type="nucleotide sequence ID" value="NZ_APMM01000009.1"/>
</dbReference>
<evidence type="ECO:0000256" key="10">
    <source>
        <dbReference type="PIRNR" id="PIRNR004967"/>
    </source>
</evidence>
<dbReference type="PANTHER" id="PTHR10762:SF1">
    <property type="entry name" value="2-(3-AMINO-3-CARBOXYPROPYL)HISTIDINE SYNTHASE SUBUNIT 1"/>
    <property type="match status" value="1"/>
</dbReference>
<evidence type="ECO:0000256" key="6">
    <source>
        <dbReference type="ARBA" id="ARBA00022723"/>
    </source>
</evidence>
<dbReference type="Gene3D" id="3.40.50.11860">
    <property type="entry name" value="Diphthamide synthesis DPH1/DPH2 domain 3"/>
    <property type="match status" value="1"/>
</dbReference>
<evidence type="ECO:0000256" key="8">
    <source>
        <dbReference type="ARBA" id="ARBA00023014"/>
    </source>
</evidence>
<dbReference type="Proteomes" id="UP000053695">
    <property type="component" value="Unassembled WGS sequence"/>
</dbReference>
<evidence type="ECO:0000313" key="11">
    <source>
        <dbReference type="EMBL" id="ENN96613.1"/>
    </source>
</evidence>
<evidence type="ECO:0000313" key="12">
    <source>
        <dbReference type="Proteomes" id="UP000053695"/>
    </source>
</evidence>
<comment type="similarity">
    <text evidence="10">Belongs to the DPH1/DPH2 family.</text>
</comment>
<proteinExistence type="inferred from homology"/>
<dbReference type="Gene3D" id="3.40.50.11840">
    <property type="entry name" value="Diphthamide synthesis DPH1/DPH2 domain 1"/>
    <property type="match status" value="1"/>
</dbReference>
<comment type="pathway">
    <text evidence="2 10">Protein modification; peptidyl-diphthamide biosynthesis.</text>
</comment>
<keyword evidence="5 10" id="KW-0949">S-adenosyl-L-methionine</keyword>
<sequence>MYDLETERVIEEIKKLGKENPIVIFQAPEGLKLEVEKEIEKIKNKINITPFLWLNSCYGACDLIEDKVKIVNPDLIIHYGHKKLDYVNSEKTIFIPAYYKGDREKIIRDIKEFIKNREFNVITTVQFEKILEEFNPHVIIGCRVEVDSNKDLLFVGTGRFHPLMLAYKYKKDVFIYNPISYKFDKIGREEVEKFIRKRLSAVAKLKFMDIKKVGVVLSVKKGQCRKKKFYEIINLLEKNNINYLSILADEVKPELLFYDVDAYIIIACPRIVLDDYILYKKPIYTPEEFKMFLNSDFNYKLDEVREEDFEG</sequence>
<evidence type="ECO:0000256" key="2">
    <source>
        <dbReference type="ARBA" id="ARBA00005156"/>
    </source>
</evidence>
<keyword evidence="4 10" id="KW-0808">Transferase</keyword>
<accession>N6V300</accession>
<dbReference type="InterPro" id="IPR042264">
    <property type="entry name" value="DPH1/DPH2_2"/>
</dbReference>
<dbReference type="NCBIfam" id="TIGR00322">
    <property type="entry name" value="diphth2_R"/>
    <property type="match status" value="1"/>
</dbReference>
<dbReference type="InterPro" id="IPR016435">
    <property type="entry name" value="DPH1/DPH2"/>
</dbReference>
<dbReference type="NCBIfam" id="TIGR03682">
    <property type="entry name" value="arCOG04112"/>
    <property type="match status" value="1"/>
</dbReference>
<dbReference type="InterPro" id="IPR035435">
    <property type="entry name" value="DPH1/DPH2_euk_archaea"/>
</dbReference>
<keyword evidence="7 10" id="KW-0408">Iron</keyword>
<evidence type="ECO:0000256" key="3">
    <source>
        <dbReference type="ARBA" id="ARBA00012221"/>
    </source>
</evidence>
<protein>
    <recommendedName>
        <fullName evidence="3 10">2-(3-amino-3-carboxypropyl)histidine synthase</fullName>
        <ecNumber evidence="3 10">2.5.1.108</ecNumber>
    </recommendedName>
</protein>
<evidence type="ECO:0000256" key="1">
    <source>
        <dbReference type="ARBA" id="ARBA00001966"/>
    </source>
</evidence>
<evidence type="ECO:0000256" key="5">
    <source>
        <dbReference type="ARBA" id="ARBA00022691"/>
    </source>
</evidence>
<dbReference type="InterPro" id="IPR042265">
    <property type="entry name" value="DPH1/DPH2_3"/>
</dbReference>
<dbReference type="STRING" id="1069083.GCA_000371805_00010"/>
<dbReference type="UniPathway" id="UPA00559"/>
<gene>
    <name evidence="11" type="ORF">J422_01393</name>
</gene>
<evidence type="ECO:0000256" key="9">
    <source>
        <dbReference type="ARBA" id="ARBA00048403"/>
    </source>
</evidence>
<comment type="caution">
    <text evidence="11">The sequence shown here is derived from an EMBL/GenBank/DDBJ whole genome shotgun (WGS) entry which is preliminary data.</text>
</comment>
<dbReference type="InterPro" id="IPR042263">
    <property type="entry name" value="DPH1/DPH2_1"/>
</dbReference>
<comment type="function">
    <text evidence="10">Catalyzes the first step of diphthamide biosynthesis, i.e. the transfer of the 3-amino-3-carboxypropyl group from S-adenosyl-L-methionine (SAM) to the C2 position of the imidazole ring of the target histidine residue in translation elongation factor 2 (EF-2).</text>
</comment>